<keyword evidence="2" id="KW-0378">Hydrolase</keyword>
<keyword evidence="3" id="KW-0720">Serine protease</keyword>
<evidence type="ECO:0000259" key="4">
    <source>
        <dbReference type="Pfam" id="PF00082"/>
    </source>
</evidence>
<dbReference type="OrthoDB" id="206201at2759"/>
<gene>
    <name evidence="5" type="ORF">RFULGI_LOCUS10247</name>
</gene>
<feature type="domain" description="Peptidase S8/S53" evidence="4">
    <location>
        <begin position="160"/>
        <end position="208"/>
    </location>
</feature>
<proteinExistence type="predicted"/>
<name>A0A9N9HMP4_9GLOM</name>
<dbReference type="Pfam" id="PF00082">
    <property type="entry name" value="Peptidase_S8"/>
    <property type="match status" value="1"/>
</dbReference>
<sequence length="220" mass="23605">MVASAEPKQQCEYNAASSKRSSNEIKEVYNVVLLSQSVKDNQLDWLKNCYNRTAGSSTKSIYDIKNKNFVKDVSVNGFSAYSAWFTADFANNVVKKKDGVTVVEKDGTMKVNYVVPRKKSTVFAVRVLGDDGSGNNADVISGLTFVLSQHAKSKTKNTSLGIKSDTDTAVLSGTSQAIPHVAGTIALIIAKNGNQSPAKMATTLKDLSSKNALNIDANAK</sequence>
<evidence type="ECO:0000313" key="6">
    <source>
        <dbReference type="Proteomes" id="UP000789396"/>
    </source>
</evidence>
<dbReference type="InterPro" id="IPR036852">
    <property type="entry name" value="Peptidase_S8/S53_dom_sf"/>
</dbReference>
<evidence type="ECO:0000256" key="2">
    <source>
        <dbReference type="ARBA" id="ARBA00022801"/>
    </source>
</evidence>
<protein>
    <submittedName>
        <fullName evidence="5">8930_t:CDS:1</fullName>
    </submittedName>
</protein>
<dbReference type="Gene3D" id="3.40.50.200">
    <property type="entry name" value="Peptidase S8/S53 domain"/>
    <property type="match status" value="1"/>
</dbReference>
<feature type="non-terminal residue" evidence="5">
    <location>
        <position position="220"/>
    </location>
</feature>
<dbReference type="GO" id="GO:0006508">
    <property type="term" value="P:proteolysis"/>
    <property type="evidence" value="ECO:0007669"/>
    <property type="project" value="UniProtKB-KW"/>
</dbReference>
<dbReference type="InterPro" id="IPR023828">
    <property type="entry name" value="Peptidase_S8_Ser-AS"/>
</dbReference>
<reference evidence="5" key="1">
    <citation type="submission" date="2021-06" db="EMBL/GenBank/DDBJ databases">
        <authorList>
            <person name="Kallberg Y."/>
            <person name="Tangrot J."/>
            <person name="Rosling A."/>
        </authorList>
    </citation>
    <scope>NUCLEOTIDE SEQUENCE</scope>
    <source>
        <strain evidence="5">IN212</strain>
    </source>
</reference>
<evidence type="ECO:0000256" key="1">
    <source>
        <dbReference type="ARBA" id="ARBA00022670"/>
    </source>
</evidence>
<dbReference type="GO" id="GO:0004252">
    <property type="term" value="F:serine-type endopeptidase activity"/>
    <property type="evidence" value="ECO:0007669"/>
    <property type="project" value="InterPro"/>
</dbReference>
<keyword evidence="1" id="KW-0645">Protease</keyword>
<dbReference type="SUPFAM" id="SSF52743">
    <property type="entry name" value="Subtilisin-like"/>
    <property type="match status" value="1"/>
</dbReference>
<dbReference type="InterPro" id="IPR000209">
    <property type="entry name" value="Peptidase_S8/S53_dom"/>
</dbReference>
<accession>A0A9N9HMP4</accession>
<organism evidence="5 6">
    <name type="scientific">Racocetra fulgida</name>
    <dbReference type="NCBI Taxonomy" id="60492"/>
    <lineage>
        <taxon>Eukaryota</taxon>
        <taxon>Fungi</taxon>
        <taxon>Fungi incertae sedis</taxon>
        <taxon>Mucoromycota</taxon>
        <taxon>Glomeromycotina</taxon>
        <taxon>Glomeromycetes</taxon>
        <taxon>Diversisporales</taxon>
        <taxon>Gigasporaceae</taxon>
        <taxon>Racocetra</taxon>
    </lineage>
</organism>
<dbReference type="AlphaFoldDB" id="A0A9N9HMP4"/>
<evidence type="ECO:0000256" key="3">
    <source>
        <dbReference type="ARBA" id="ARBA00022825"/>
    </source>
</evidence>
<comment type="caution">
    <text evidence="5">The sequence shown here is derived from an EMBL/GenBank/DDBJ whole genome shotgun (WGS) entry which is preliminary data.</text>
</comment>
<evidence type="ECO:0000313" key="5">
    <source>
        <dbReference type="EMBL" id="CAG8696985.1"/>
    </source>
</evidence>
<dbReference type="Proteomes" id="UP000789396">
    <property type="component" value="Unassembled WGS sequence"/>
</dbReference>
<keyword evidence="6" id="KW-1185">Reference proteome</keyword>
<dbReference type="EMBL" id="CAJVPZ010019883">
    <property type="protein sequence ID" value="CAG8696985.1"/>
    <property type="molecule type" value="Genomic_DNA"/>
</dbReference>
<dbReference type="PROSITE" id="PS00138">
    <property type="entry name" value="SUBTILASE_SER"/>
    <property type="match status" value="1"/>
</dbReference>